<proteinExistence type="predicted"/>
<dbReference type="Proteomes" id="UP001623559">
    <property type="component" value="Unassembled WGS sequence"/>
</dbReference>
<accession>A0ABW8SXG9</accession>
<dbReference type="EMBL" id="JBEWZG010000003">
    <property type="protein sequence ID" value="MFL0207124.1"/>
    <property type="molecule type" value="Genomic_DNA"/>
</dbReference>
<dbReference type="RefSeq" id="WP_406778664.1">
    <property type="nucleotide sequence ID" value="NZ_JBEWZG010000003.1"/>
</dbReference>
<protein>
    <submittedName>
        <fullName evidence="1">Uncharacterized protein</fullName>
    </submittedName>
</protein>
<name>A0ABW8SXG9_9BACT</name>
<comment type="caution">
    <text evidence="1">The sequence shown here is derived from an EMBL/GenBank/DDBJ whole genome shotgun (WGS) entry which is preliminary data.</text>
</comment>
<reference evidence="1 2" key="1">
    <citation type="submission" date="2024-07" db="EMBL/GenBank/DDBJ databases">
        <authorList>
            <person name="Pitt A."/>
            <person name="Hahn M.W."/>
        </authorList>
    </citation>
    <scope>NUCLEOTIDE SEQUENCE [LARGE SCALE GENOMIC DNA]</scope>
    <source>
        <strain evidence="1 2">2-AUSEE-184A6</strain>
    </source>
</reference>
<gene>
    <name evidence="1" type="ORF">V7S74_10230</name>
</gene>
<sequence>MRGIVIYCFIVFSLLLKDGISLAINTLREQEKTTISYDMSLEDSPEEDGAEDLFTATLPDGITPVLVNFSVQEMLDQYKASPLQVLLEQVSPPPRMA</sequence>
<evidence type="ECO:0000313" key="2">
    <source>
        <dbReference type="Proteomes" id="UP001623559"/>
    </source>
</evidence>
<evidence type="ECO:0000313" key="1">
    <source>
        <dbReference type="EMBL" id="MFL0207124.1"/>
    </source>
</evidence>
<organism evidence="1 2">
    <name type="scientific">Aquirufa novilacunae</name>
    <dbReference type="NCBI Taxonomy" id="3139305"/>
    <lineage>
        <taxon>Bacteria</taxon>
        <taxon>Pseudomonadati</taxon>
        <taxon>Bacteroidota</taxon>
        <taxon>Cytophagia</taxon>
        <taxon>Cytophagales</taxon>
        <taxon>Flectobacillaceae</taxon>
        <taxon>Aquirufa</taxon>
    </lineage>
</organism>